<keyword evidence="8" id="KW-0614">Plasmid</keyword>
<keyword evidence="4 7" id="KW-0472">Membrane</keyword>
<evidence type="ECO:0000256" key="5">
    <source>
        <dbReference type="SAM" id="Coils"/>
    </source>
</evidence>
<keyword evidence="2 7" id="KW-0812">Transmembrane</keyword>
<feature type="region of interest" description="Disordered" evidence="6">
    <location>
        <begin position="81"/>
        <end position="125"/>
    </location>
</feature>
<evidence type="ECO:0000256" key="7">
    <source>
        <dbReference type="SAM" id="Phobius"/>
    </source>
</evidence>
<dbReference type="InterPro" id="IPR006260">
    <property type="entry name" value="TonB/TolA_C"/>
</dbReference>
<sequence length="243" mass="25487">MNEKQNALMAVAVGAVVLAFSAGGFFIALGAKKTADQYAREVDQLKQEIADLQGRAGDADAKIEGVVRLVKEVVELARSPAAAGKDGNGKPPSSVHASPLGATTGEAKSAPGSTTTPSVGTGVSGPKTKALAELLDTEQKVDGPVTPDKVDSLLVERISSNWHRPASAKDGMQVTIEIEMDRKGVIKQVRVHQSSGNKAFDTSAVKAIQDVKAIPEIASLPTDVYQSLYKNRKVLFTPESLGK</sequence>
<dbReference type="GO" id="GO:0016020">
    <property type="term" value="C:membrane"/>
    <property type="evidence" value="ECO:0007669"/>
    <property type="project" value="UniProtKB-SubCell"/>
</dbReference>
<organism evidence="8">
    <name type="scientific">Pseudomonas aeruginosa</name>
    <dbReference type="NCBI Taxonomy" id="287"/>
    <lineage>
        <taxon>Bacteria</taxon>
        <taxon>Pseudomonadati</taxon>
        <taxon>Pseudomonadota</taxon>
        <taxon>Gammaproteobacteria</taxon>
        <taxon>Pseudomonadales</taxon>
        <taxon>Pseudomonadaceae</taxon>
        <taxon>Pseudomonas</taxon>
    </lineage>
</organism>
<dbReference type="NCBIfam" id="TIGR01352">
    <property type="entry name" value="tonB_Cterm"/>
    <property type="match status" value="1"/>
</dbReference>
<evidence type="ECO:0000256" key="1">
    <source>
        <dbReference type="ARBA" id="ARBA00004167"/>
    </source>
</evidence>
<keyword evidence="3 7" id="KW-1133">Transmembrane helix</keyword>
<dbReference type="Gene3D" id="3.30.1150.10">
    <property type="match status" value="1"/>
</dbReference>
<feature type="transmembrane region" description="Helical" evidence="7">
    <location>
        <begin position="6"/>
        <end position="31"/>
    </location>
</feature>
<reference evidence="8" key="1">
    <citation type="submission" date="2017-01" db="EMBL/GenBank/DDBJ databases">
        <title>Complete nucleotide sequence of an IncP-2 blaVIM-2-harboring megaplasmid from Pseudomonas aeruginosa.</title>
        <authorList>
            <person name="Botelho J."/>
            <person name="Grosso F."/>
            <person name="Mabrouk A."/>
            <person name="Peixe L."/>
        </authorList>
    </citation>
    <scope>NUCLEOTIDE SEQUENCE</scope>
    <source>
        <strain evidence="8">FFUP_PS_37</strain>
        <plasmid evidence="8">pJB37</plasmid>
    </source>
</reference>
<name>A0A1V0M5F9_PSEAI</name>
<feature type="coiled-coil region" evidence="5">
    <location>
        <begin position="28"/>
        <end position="62"/>
    </location>
</feature>
<geneLocation type="plasmid" evidence="8">
    <name>pJB37</name>
</geneLocation>
<accession>A0A1V0M5F9</accession>
<dbReference type="EMBL" id="KY494864">
    <property type="protein sequence ID" value="ARD70120.1"/>
    <property type="molecule type" value="Genomic_DNA"/>
</dbReference>
<proteinExistence type="predicted"/>
<keyword evidence="5" id="KW-0175">Coiled coil</keyword>
<feature type="compositionally biased region" description="Low complexity" evidence="6">
    <location>
        <begin position="111"/>
        <end position="125"/>
    </location>
</feature>
<protein>
    <recommendedName>
        <fullName evidence="9">TonB C-terminal domain-containing protein</fullName>
    </recommendedName>
</protein>
<evidence type="ECO:0000313" key="8">
    <source>
        <dbReference type="EMBL" id="ARD70120.1"/>
    </source>
</evidence>
<evidence type="ECO:0000256" key="3">
    <source>
        <dbReference type="ARBA" id="ARBA00022989"/>
    </source>
</evidence>
<dbReference type="RefSeq" id="WP_021018620.1">
    <property type="nucleotide sequence ID" value="NZ_CAADPS010000065.1"/>
</dbReference>
<dbReference type="Pfam" id="PF13103">
    <property type="entry name" value="TonB_2"/>
    <property type="match status" value="1"/>
</dbReference>
<evidence type="ECO:0008006" key="9">
    <source>
        <dbReference type="Google" id="ProtNLM"/>
    </source>
</evidence>
<comment type="subcellular location">
    <subcellularLocation>
        <location evidence="1">Membrane</location>
        <topology evidence="1">Single-pass membrane protein</topology>
    </subcellularLocation>
</comment>
<dbReference type="AlphaFoldDB" id="A0A1V0M5F9"/>
<evidence type="ECO:0000256" key="4">
    <source>
        <dbReference type="ARBA" id="ARBA00023136"/>
    </source>
</evidence>
<evidence type="ECO:0000256" key="6">
    <source>
        <dbReference type="SAM" id="MobiDB-lite"/>
    </source>
</evidence>
<dbReference type="SUPFAM" id="SSF74653">
    <property type="entry name" value="TolA/TonB C-terminal domain"/>
    <property type="match status" value="1"/>
</dbReference>
<evidence type="ECO:0000256" key="2">
    <source>
        <dbReference type="ARBA" id="ARBA00022692"/>
    </source>
</evidence>